<dbReference type="Proteomes" id="UP000801864">
    <property type="component" value="Unassembled WGS sequence"/>
</dbReference>
<dbReference type="AlphaFoldDB" id="A0A9P4X3G8"/>
<proteinExistence type="predicted"/>
<dbReference type="InterPro" id="IPR036237">
    <property type="entry name" value="Xyl_isomerase-like_sf"/>
</dbReference>
<evidence type="ECO:0000313" key="2">
    <source>
        <dbReference type="EMBL" id="KAF3055290.1"/>
    </source>
</evidence>
<keyword evidence="3" id="KW-1185">Reference proteome</keyword>
<dbReference type="InterPro" id="IPR013022">
    <property type="entry name" value="Xyl_isomerase-like_TIM-brl"/>
</dbReference>
<evidence type="ECO:0000313" key="3">
    <source>
        <dbReference type="Proteomes" id="UP000801864"/>
    </source>
</evidence>
<feature type="domain" description="Xylose isomerase-like TIM barrel" evidence="1">
    <location>
        <begin position="34"/>
        <end position="327"/>
    </location>
</feature>
<reference evidence="2 3" key="1">
    <citation type="submission" date="2018-06" db="EMBL/GenBank/DDBJ databases">
        <title>Genome analysis of cellulolytic fungus Trichoderma lentiforme CFAM-422.</title>
        <authorList>
            <person name="Steindorff A.S."/>
            <person name="Formighieri E.F."/>
            <person name="Midorikawa G.E.O."/>
            <person name="Tamietti M.S."/>
            <person name="Ramos E.Z."/>
            <person name="Silva A.S."/>
            <person name="Bon E.P.S."/>
            <person name="Mendes T.D."/>
            <person name="Damaso M.C.T."/>
            <person name="Favaro L.C.L."/>
        </authorList>
    </citation>
    <scope>NUCLEOTIDE SEQUENCE [LARGE SCALE GENOMIC DNA]</scope>
    <source>
        <strain evidence="2 3">CFAM-422</strain>
    </source>
</reference>
<accession>A0A9P4X3G8</accession>
<organism evidence="2 3">
    <name type="scientific">Trichoderma lentiforme</name>
    <dbReference type="NCBI Taxonomy" id="1567552"/>
    <lineage>
        <taxon>Eukaryota</taxon>
        <taxon>Fungi</taxon>
        <taxon>Dikarya</taxon>
        <taxon>Ascomycota</taxon>
        <taxon>Pezizomycotina</taxon>
        <taxon>Sordariomycetes</taxon>
        <taxon>Hypocreomycetidae</taxon>
        <taxon>Hypocreales</taxon>
        <taxon>Hypocreaceae</taxon>
        <taxon>Trichoderma</taxon>
    </lineage>
</organism>
<dbReference type="Gene3D" id="3.20.20.150">
    <property type="entry name" value="Divalent-metal-dependent TIM barrel enzymes"/>
    <property type="match status" value="1"/>
</dbReference>
<dbReference type="PANTHER" id="PTHR12110">
    <property type="entry name" value="HYDROXYPYRUVATE ISOMERASE"/>
    <property type="match status" value="1"/>
</dbReference>
<sequence length="356" mass="39687">MATKSFPTIHLSPAIATMALGSASAGHSLLEKIRIAALHSFKGVEVYFGCLEAHAYATAGVVDHQSLLQAAVETKEVCDQNGISVVCLQPFLFFDGLTSDSARIDAFKRLRLWFNISHALGTDLIQIPTNFQQHDTTGDLGRIVEDLKEAADLGLKESPPVRLAYEGVSWGTHIDTWETTWEVVKRANMSNLGICIDTFHIAAKAWGDPTSAFGCLQNGEARLTATLERMTQELDPQKIFYIQIGDAEKLSPPLGPGHEFWDEKMPPRMSWSRNSRLFPFENEGYLPIGRILAILVQHIGYCGWASMEIFNRKLFGGDPTIPEQYARRAKQSWALTIRFLEKEHDNDRARKAVTAL</sequence>
<evidence type="ECO:0000259" key="1">
    <source>
        <dbReference type="Pfam" id="PF01261"/>
    </source>
</evidence>
<dbReference type="InterPro" id="IPR050312">
    <property type="entry name" value="IolE/XylAMocC-like"/>
</dbReference>
<comment type="caution">
    <text evidence="2">The sequence shown here is derived from an EMBL/GenBank/DDBJ whole genome shotgun (WGS) entry which is preliminary data.</text>
</comment>
<protein>
    <recommendedName>
        <fullName evidence="1">Xylose isomerase-like TIM barrel domain-containing protein</fullName>
    </recommendedName>
</protein>
<dbReference type="SUPFAM" id="SSF51658">
    <property type="entry name" value="Xylose isomerase-like"/>
    <property type="match status" value="1"/>
</dbReference>
<gene>
    <name evidence="2" type="ORF">CFAM422_013220</name>
</gene>
<name>A0A9P4X3G8_9HYPO</name>
<dbReference type="PANTHER" id="PTHR12110:SF21">
    <property type="entry name" value="XYLOSE ISOMERASE-LIKE TIM BARREL DOMAIN-CONTAINING PROTEIN"/>
    <property type="match status" value="1"/>
</dbReference>
<dbReference type="Pfam" id="PF01261">
    <property type="entry name" value="AP_endonuc_2"/>
    <property type="match status" value="1"/>
</dbReference>
<dbReference type="EMBL" id="QLNT01000039">
    <property type="protein sequence ID" value="KAF3055290.1"/>
    <property type="molecule type" value="Genomic_DNA"/>
</dbReference>